<dbReference type="HOGENOM" id="CLU_042088_3_1_0"/>
<dbReference type="EC" id="4.3.1.12" evidence="1"/>
<dbReference type="Proteomes" id="UP000005868">
    <property type="component" value="Chromosome"/>
</dbReference>
<gene>
    <name evidence="1" type="ordered locus">Tlie_1754</name>
</gene>
<dbReference type="SUPFAM" id="SSF51735">
    <property type="entry name" value="NAD(P)-binding Rossmann-fold domains"/>
    <property type="match status" value="1"/>
</dbReference>
<organism evidence="1 2">
    <name type="scientific">Thermovirga lienii (strain ATCC BAA-1197 / DSM 17291 / Cas60314)</name>
    <dbReference type="NCBI Taxonomy" id="580340"/>
    <lineage>
        <taxon>Bacteria</taxon>
        <taxon>Thermotogati</taxon>
        <taxon>Synergistota</taxon>
        <taxon>Synergistia</taxon>
        <taxon>Synergistales</taxon>
        <taxon>Thermovirgaceae</taxon>
        <taxon>Thermovirga</taxon>
    </lineage>
</organism>
<evidence type="ECO:0000313" key="2">
    <source>
        <dbReference type="Proteomes" id="UP000005868"/>
    </source>
</evidence>
<dbReference type="PANTHER" id="PTHR13812:SF19">
    <property type="entry name" value="KETIMINE REDUCTASE MU-CRYSTALLIN"/>
    <property type="match status" value="1"/>
</dbReference>
<dbReference type="InterPro" id="IPR023401">
    <property type="entry name" value="ODC_N"/>
</dbReference>
<dbReference type="Gene3D" id="3.40.50.720">
    <property type="entry name" value="NAD(P)-binding Rossmann-like Domain"/>
    <property type="match status" value="1"/>
</dbReference>
<dbReference type="PIRSF" id="PIRSF001439">
    <property type="entry name" value="CryM"/>
    <property type="match status" value="1"/>
</dbReference>
<reference evidence="1 2" key="2">
    <citation type="journal article" date="2012" name="Stand. Genomic Sci.">
        <title>Genome sequence of the moderately thermophilic, amino-acid-degrading and sulfur-reducing bacterium Thermovirga lienii type strain (Cas60314(T)).</title>
        <authorList>
            <person name="Goker M."/>
            <person name="Saunders E."/>
            <person name="Lapidus A."/>
            <person name="Nolan M."/>
            <person name="Lucas S."/>
            <person name="Hammon N."/>
            <person name="Deshpande S."/>
            <person name="Cheng J.F."/>
            <person name="Han C."/>
            <person name="Tapia R."/>
            <person name="Goodwin L.A."/>
            <person name="Pitluck S."/>
            <person name="Liolios K."/>
            <person name="Mavromatis K."/>
            <person name="Pagani I."/>
            <person name="Ivanova N."/>
            <person name="Mikhailova N."/>
            <person name="Pati A."/>
            <person name="Chen A."/>
            <person name="Palaniappan K."/>
            <person name="Land M."/>
            <person name="Chang Y.J."/>
            <person name="Jeffries C.D."/>
            <person name="Brambilla E.M."/>
            <person name="Rohde M."/>
            <person name="Spring S."/>
            <person name="Detter J.C."/>
            <person name="Woyke T."/>
            <person name="Bristow J."/>
            <person name="Eisen J.A."/>
            <person name="Markowitz V."/>
            <person name="Hugenholtz P."/>
            <person name="Kyrpides N.C."/>
            <person name="Klenk H.P."/>
        </authorList>
    </citation>
    <scope>NUCLEOTIDE SEQUENCE [LARGE SCALE GENOMIC DNA]</scope>
    <source>
        <strain evidence="2">ATCC BAA-1197 / DSM 17291 / Cas60314</strain>
    </source>
</reference>
<name>G7V8L5_THELD</name>
<dbReference type="GO" id="GO:0008473">
    <property type="term" value="F:ornithine cyclodeaminase activity"/>
    <property type="evidence" value="ECO:0007669"/>
    <property type="project" value="UniProtKB-EC"/>
</dbReference>
<sequence length="327" mass="35586">MEVRVISMKEIESLGISIVEIMDVVEKGFKLKGEGKVELPAKIGIHPRHDCFIHAMPCYVGGEVDAAGIKWVSGYPINQEKGLPYITGIMCLNDPETGFAKAIMDATWITAWRTGAASGVCARYMASPESEVLAVVGLGVQGRTNTVAIANALSNLKMVKAYDLYESQGIKYKETISKDLPGLEVVLCGSVEETVRDADIVVTCTPIVANPKRFVKSQWLKKDCLSIAVDYDSAFDAEVMARADAFVCDDKNQYLWTQEQGVYFQRGYPKEDGILGDMGDLCAGKVKAPREGRRGAVLMGIASHDVLTANLILQKAQEKGIGKVVEI</sequence>
<dbReference type="Pfam" id="PF02423">
    <property type="entry name" value="OCD_Mu_crystall"/>
    <property type="match status" value="1"/>
</dbReference>
<dbReference type="Gene3D" id="3.30.1780.10">
    <property type="entry name" value="ornithine cyclodeaminase, domain 1"/>
    <property type="match status" value="1"/>
</dbReference>
<dbReference type="InterPro" id="IPR036291">
    <property type="entry name" value="NAD(P)-bd_dom_sf"/>
</dbReference>
<accession>G7V8L5</accession>
<keyword evidence="1" id="KW-0456">Lyase</keyword>
<reference evidence="2" key="1">
    <citation type="submission" date="2011-10" db="EMBL/GenBank/DDBJ databases">
        <title>The complete genome of chromosome of Thermovirga lienii DSM 17291.</title>
        <authorList>
            <consortium name="US DOE Joint Genome Institute (JGI-PGF)"/>
            <person name="Lucas S."/>
            <person name="Copeland A."/>
            <person name="Lapidus A."/>
            <person name="Glavina del Rio T."/>
            <person name="Dalin E."/>
            <person name="Tice H."/>
            <person name="Bruce D."/>
            <person name="Goodwin L."/>
            <person name="Pitluck S."/>
            <person name="Peters L."/>
            <person name="Mikhailova N."/>
            <person name="Saunders E."/>
            <person name="Kyrpides N."/>
            <person name="Mavromatis K."/>
            <person name="Ivanova N."/>
            <person name="Last F.I."/>
            <person name="Brettin T."/>
            <person name="Detter J.C."/>
            <person name="Han C."/>
            <person name="Larimer F."/>
            <person name="Land M."/>
            <person name="Hauser L."/>
            <person name="Markowitz V."/>
            <person name="Cheng J.-F."/>
            <person name="Hugenholtz P."/>
            <person name="Woyke T."/>
            <person name="Wu D."/>
            <person name="Spring S."/>
            <person name="Schroeder M."/>
            <person name="Brambilla E.-M."/>
            <person name="Klenk H.-P."/>
            <person name="Eisen J.A."/>
        </authorList>
    </citation>
    <scope>NUCLEOTIDE SEQUENCE [LARGE SCALE GENOMIC DNA]</scope>
    <source>
        <strain evidence="2">ATCC BAA-1197 / DSM 17291 / Cas60314</strain>
    </source>
</reference>
<dbReference type="AlphaFoldDB" id="G7V8L5"/>
<proteinExistence type="predicted"/>
<dbReference type="InterPro" id="IPR003462">
    <property type="entry name" value="ODC_Mu_crystall"/>
</dbReference>
<dbReference type="PANTHER" id="PTHR13812">
    <property type="entry name" value="KETIMINE REDUCTASE MU-CRYSTALLIN"/>
    <property type="match status" value="1"/>
</dbReference>
<keyword evidence="2" id="KW-1185">Reference proteome</keyword>
<dbReference type="STRING" id="580340.Tlie_1754"/>
<protein>
    <submittedName>
        <fullName evidence="1">Ornithine cyclodeaminase</fullName>
        <ecNumber evidence="1">4.3.1.12</ecNumber>
    </submittedName>
</protein>
<dbReference type="GO" id="GO:0005737">
    <property type="term" value="C:cytoplasm"/>
    <property type="evidence" value="ECO:0007669"/>
    <property type="project" value="TreeGrafter"/>
</dbReference>
<dbReference type="eggNOG" id="COG2423">
    <property type="taxonomic scope" value="Bacteria"/>
</dbReference>
<dbReference type="EMBL" id="CP003096">
    <property type="protein sequence ID" value="AER67476.1"/>
    <property type="molecule type" value="Genomic_DNA"/>
</dbReference>
<evidence type="ECO:0000313" key="1">
    <source>
        <dbReference type="EMBL" id="AER67476.1"/>
    </source>
</evidence>
<dbReference type="KEGG" id="tli:Tlie_1754"/>